<dbReference type="Gene3D" id="2.120.10.30">
    <property type="entry name" value="TolB, C-terminal domain"/>
    <property type="match status" value="1"/>
</dbReference>
<accession>A0A2Z5FZI8</accession>
<organism evidence="1 2">
    <name type="scientific">Acidisarcina polymorpha</name>
    <dbReference type="NCBI Taxonomy" id="2211140"/>
    <lineage>
        <taxon>Bacteria</taxon>
        <taxon>Pseudomonadati</taxon>
        <taxon>Acidobacteriota</taxon>
        <taxon>Terriglobia</taxon>
        <taxon>Terriglobales</taxon>
        <taxon>Acidobacteriaceae</taxon>
        <taxon>Acidisarcina</taxon>
    </lineage>
</organism>
<evidence type="ECO:0000313" key="2">
    <source>
        <dbReference type="Proteomes" id="UP000253606"/>
    </source>
</evidence>
<dbReference type="SUPFAM" id="SSF82171">
    <property type="entry name" value="DPP6 N-terminal domain-like"/>
    <property type="match status" value="1"/>
</dbReference>
<sequence>MNSHDTASGILGHKCRLGLIALVGSLIWLTPLLLTAQSATPVTLDGNIHPDSDDTLAFTPDGNTVFFDRSEGPHKTIMVSHRLHGHWAKAEVASFSGQWFDQDPLVAPDGSYLLFNSDRPVRPGSKPLTQNYFVGGTAPGSNIWRVNRIGASWGKPVWLGPTINTDAFIDFASLAADGTLYFMRWNSTEKAMHIWRSAFRDGRYLAAELVTVGDPTVSVHDPAVAPDQSFMVLDYGKVKGGLGRLCIAFRDGNHWGKPIDLGDTLNKDLPWGAHLAPDGQTVYVTGQSGISQISFDSKFMAQLRQSDVGQKAE</sequence>
<gene>
    <name evidence="1" type="ORF">ACPOL_2875</name>
</gene>
<reference evidence="1 2" key="1">
    <citation type="journal article" date="2018" name="Front. Microbiol.">
        <title>Hydrolytic Capabilities as a Key to Environmental Success: Chitinolytic and Cellulolytic Acidobacteria From Acidic Sub-arctic Soils and Boreal Peatlands.</title>
        <authorList>
            <person name="Belova S.E."/>
            <person name="Ravin N.V."/>
            <person name="Pankratov T.A."/>
            <person name="Rakitin A.L."/>
            <person name="Ivanova A.A."/>
            <person name="Beletsky A.V."/>
            <person name="Mardanov A.V."/>
            <person name="Sinninghe Damste J.S."/>
            <person name="Dedysh S.N."/>
        </authorList>
    </citation>
    <scope>NUCLEOTIDE SEQUENCE [LARGE SCALE GENOMIC DNA]</scope>
    <source>
        <strain evidence="1 2">SBC82</strain>
    </source>
</reference>
<dbReference type="OrthoDB" id="9809364at2"/>
<evidence type="ECO:0000313" key="1">
    <source>
        <dbReference type="EMBL" id="AXC12179.1"/>
    </source>
</evidence>
<dbReference type="EMBL" id="CP030840">
    <property type="protein sequence ID" value="AXC12179.1"/>
    <property type="molecule type" value="Genomic_DNA"/>
</dbReference>
<protein>
    <submittedName>
        <fullName evidence="1">WD40 domain protein beta Propeller</fullName>
    </submittedName>
</protein>
<dbReference type="KEGG" id="abas:ACPOL_2875"/>
<dbReference type="InterPro" id="IPR011659">
    <property type="entry name" value="WD40"/>
</dbReference>
<dbReference type="Pfam" id="PF07676">
    <property type="entry name" value="PD40"/>
    <property type="match status" value="1"/>
</dbReference>
<proteinExistence type="predicted"/>
<dbReference type="Proteomes" id="UP000253606">
    <property type="component" value="Chromosome"/>
</dbReference>
<dbReference type="AlphaFoldDB" id="A0A2Z5FZI8"/>
<dbReference type="InterPro" id="IPR011042">
    <property type="entry name" value="6-blade_b-propeller_TolB-like"/>
</dbReference>
<name>A0A2Z5FZI8_9BACT</name>
<dbReference type="RefSeq" id="WP_114207460.1">
    <property type="nucleotide sequence ID" value="NZ_CP030840.1"/>
</dbReference>
<keyword evidence="2" id="KW-1185">Reference proteome</keyword>